<protein>
    <submittedName>
        <fullName evidence="1">Uncharacterized protein</fullName>
    </submittedName>
</protein>
<gene>
    <name evidence="1" type="ORF">GBAR_LOCUS27660</name>
</gene>
<keyword evidence="2" id="KW-1185">Reference proteome</keyword>
<reference evidence="1" key="1">
    <citation type="submission" date="2023-03" db="EMBL/GenBank/DDBJ databases">
        <authorList>
            <person name="Steffen K."/>
            <person name="Cardenas P."/>
        </authorList>
    </citation>
    <scope>NUCLEOTIDE SEQUENCE</scope>
</reference>
<proteinExistence type="predicted"/>
<evidence type="ECO:0000313" key="1">
    <source>
        <dbReference type="EMBL" id="CAI8050363.1"/>
    </source>
</evidence>
<name>A0AA35X9F6_GEOBA</name>
<dbReference type="Proteomes" id="UP001174909">
    <property type="component" value="Unassembled WGS sequence"/>
</dbReference>
<dbReference type="AlphaFoldDB" id="A0AA35X9F6"/>
<sequence>ISITPTVSTTYTRPTIITGAPRSRHVPIPYHRSTSLTTPCVQNFEMASEDVAGVVPDTPVLESHQLSKVQTLPLSSIIKWRSQNSVKERHRLKIQTGLLGGKRACLPCYLKCKHFFNVVSNLVICLMCMFSIKCCI</sequence>
<dbReference type="EMBL" id="CASHTH010003858">
    <property type="protein sequence ID" value="CAI8050363.1"/>
    <property type="molecule type" value="Genomic_DNA"/>
</dbReference>
<accession>A0AA35X9F6</accession>
<comment type="caution">
    <text evidence="1">The sequence shown here is derived from an EMBL/GenBank/DDBJ whole genome shotgun (WGS) entry which is preliminary data.</text>
</comment>
<evidence type="ECO:0000313" key="2">
    <source>
        <dbReference type="Proteomes" id="UP001174909"/>
    </source>
</evidence>
<feature type="non-terminal residue" evidence="1">
    <location>
        <position position="136"/>
    </location>
</feature>
<organism evidence="1 2">
    <name type="scientific">Geodia barretti</name>
    <name type="common">Barrett's horny sponge</name>
    <dbReference type="NCBI Taxonomy" id="519541"/>
    <lineage>
        <taxon>Eukaryota</taxon>
        <taxon>Metazoa</taxon>
        <taxon>Porifera</taxon>
        <taxon>Demospongiae</taxon>
        <taxon>Heteroscleromorpha</taxon>
        <taxon>Tetractinellida</taxon>
        <taxon>Astrophorina</taxon>
        <taxon>Geodiidae</taxon>
        <taxon>Geodia</taxon>
    </lineage>
</organism>